<dbReference type="PANTHER" id="PTHR19963">
    <property type="entry name" value="CCHC-TYPE DOMAIN-CONTAINING PROTEIN"/>
    <property type="match status" value="1"/>
</dbReference>
<accession>K1RDE4</accession>
<evidence type="ECO:0000256" key="1">
    <source>
        <dbReference type="SAM" id="Coils"/>
    </source>
</evidence>
<dbReference type="GO" id="GO:0003676">
    <property type="term" value="F:nucleic acid binding"/>
    <property type="evidence" value="ECO:0007669"/>
    <property type="project" value="InterPro"/>
</dbReference>
<feature type="coiled-coil region" evidence="1">
    <location>
        <begin position="313"/>
        <end position="340"/>
    </location>
</feature>
<feature type="region of interest" description="Disordered" evidence="2">
    <location>
        <begin position="483"/>
        <end position="508"/>
    </location>
</feature>
<dbReference type="InParanoid" id="K1RDE4"/>
<evidence type="ECO:0000256" key="2">
    <source>
        <dbReference type="SAM" id="MobiDB-lite"/>
    </source>
</evidence>
<feature type="compositionally biased region" description="Basic residues" evidence="2">
    <location>
        <begin position="368"/>
        <end position="381"/>
    </location>
</feature>
<reference evidence="3" key="1">
    <citation type="journal article" date="2012" name="Nature">
        <title>The oyster genome reveals stress adaptation and complexity of shell formation.</title>
        <authorList>
            <person name="Zhang G."/>
            <person name="Fang X."/>
            <person name="Guo X."/>
            <person name="Li L."/>
            <person name="Luo R."/>
            <person name="Xu F."/>
            <person name="Yang P."/>
            <person name="Zhang L."/>
            <person name="Wang X."/>
            <person name="Qi H."/>
            <person name="Xiong Z."/>
            <person name="Que H."/>
            <person name="Xie Y."/>
            <person name="Holland P.W."/>
            <person name="Paps J."/>
            <person name="Zhu Y."/>
            <person name="Wu F."/>
            <person name="Chen Y."/>
            <person name="Wang J."/>
            <person name="Peng C."/>
            <person name="Meng J."/>
            <person name="Yang L."/>
            <person name="Liu J."/>
            <person name="Wen B."/>
            <person name="Zhang N."/>
            <person name="Huang Z."/>
            <person name="Zhu Q."/>
            <person name="Feng Y."/>
            <person name="Mount A."/>
            <person name="Hedgecock D."/>
            <person name="Xu Z."/>
            <person name="Liu Y."/>
            <person name="Domazet-Loso T."/>
            <person name="Du Y."/>
            <person name="Sun X."/>
            <person name="Zhang S."/>
            <person name="Liu B."/>
            <person name="Cheng P."/>
            <person name="Jiang X."/>
            <person name="Li J."/>
            <person name="Fan D."/>
            <person name="Wang W."/>
            <person name="Fu W."/>
            <person name="Wang T."/>
            <person name="Wang B."/>
            <person name="Zhang J."/>
            <person name="Peng Z."/>
            <person name="Li Y."/>
            <person name="Li N."/>
            <person name="Wang J."/>
            <person name="Chen M."/>
            <person name="He Y."/>
            <person name="Tan F."/>
            <person name="Song X."/>
            <person name="Zheng Q."/>
            <person name="Huang R."/>
            <person name="Yang H."/>
            <person name="Du X."/>
            <person name="Chen L."/>
            <person name="Yang M."/>
            <person name="Gaffney P.M."/>
            <person name="Wang S."/>
            <person name="Luo L."/>
            <person name="She Z."/>
            <person name="Ming Y."/>
            <person name="Huang W."/>
            <person name="Zhang S."/>
            <person name="Huang B."/>
            <person name="Zhang Y."/>
            <person name="Qu T."/>
            <person name="Ni P."/>
            <person name="Miao G."/>
            <person name="Wang J."/>
            <person name="Wang Q."/>
            <person name="Steinberg C.E."/>
            <person name="Wang H."/>
            <person name="Li N."/>
            <person name="Qian L."/>
            <person name="Zhang G."/>
            <person name="Li Y."/>
            <person name="Yang H."/>
            <person name="Liu X."/>
            <person name="Wang J."/>
            <person name="Yin Y."/>
            <person name="Wang J."/>
        </authorList>
    </citation>
    <scope>NUCLEOTIDE SEQUENCE [LARGE SCALE GENOMIC DNA]</scope>
    <source>
        <strain evidence="3">05x7-T-G4-1.051#20</strain>
    </source>
</reference>
<dbReference type="EMBL" id="JH816734">
    <property type="protein sequence ID" value="EKC39325.1"/>
    <property type="molecule type" value="Genomic_DNA"/>
</dbReference>
<name>K1RDE4_MAGGI</name>
<gene>
    <name evidence="3" type="ORF">CGI_10024495</name>
</gene>
<dbReference type="GO" id="GO:0008270">
    <property type="term" value="F:zinc ion binding"/>
    <property type="evidence" value="ECO:0007669"/>
    <property type="project" value="InterPro"/>
</dbReference>
<dbReference type="InterPro" id="IPR036875">
    <property type="entry name" value="Znf_CCHC_sf"/>
</dbReference>
<feature type="compositionally biased region" description="Polar residues" evidence="2">
    <location>
        <begin position="384"/>
        <end position="404"/>
    </location>
</feature>
<feature type="region of interest" description="Disordered" evidence="2">
    <location>
        <begin position="366"/>
        <end position="404"/>
    </location>
</feature>
<dbReference type="InterPro" id="IPR001878">
    <property type="entry name" value="Znf_CCHC"/>
</dbReference>
<organism evidence="3">
    <name type="scientific">Magallana gigas</name>
    <name type="common">Pacific oyster</name>
    <name type="synonym">Crassostrea gigas</name>
    <dbReference type="NCBI Taxonomy" id="29159"/>
    <lineage>
        <taxon>Eukaryota</taxon>
        <taxon>Metazoa</taxon>
        <taxon>Spiralia</taxon>
        <taxon>Lophotrochozoa</taxon>
        <taxon>Mollusca</taxon>
        <taxon>Bivalvia</taxon>
        <taxon>Autobranchia</taxon>
        <taxon>Pteriomorphia</taxon>
        <taxon>Ostreida</taxon>
        <taxon>Ostreoidea</taxon>
        <taxon>Ostreidae</taxon>
        <taxon>Magallana</taxon>
    </lineage>
</organism>
<dbReference type="SUPFAM" id="SSF57756">
    <property type="entry name" value="Retrovirus zinc finger-like domains"/>
    <property type="match status" value="1"/>
</dbReference>
<proteinExistence type="predicted"/>
<evidence type="ECO:0000313" key="3">
    <source>
        <dbReference type="EMBL" id="EKC39325.1"/>
    </source>
</evidence>
<sequence length="560" mass="64253">MDDIDKEITFLREKIAEMRERSDMKTSTPVQERRALIRGFAGNTMRKDEEYLCDHHSSNETHANLRSNEMFPDYFELYSAPNRRTSHLPDEYNTWSLHRADAFWKSRERFTSPEISSTLEDAYEAQNSIIPATYDSSGQWIDYHAHFEACSEINGWSYATKGLYLAASLRGSAQGCLGNIPKGEKPDYETLVLALEDRFAPPSQAELYRVQMRERRQRAGETFSELGQAIQRLVNMAYPTATFEFRDTLARDHFVDALDNPEMRIRIKQSRLRSLNDAVILAVELEAHQRAEMKCYARHINLEPSSDKIVELVKSLSAKIESLQTDLRDLQLQRSKDNAQDTASSSKRRLCYFCRNPGHLRRDCVVRKQSKSKQLRRRRRSRAENQTCKSDSSYSGKNASQQDEPLNGDVAQQLVEDLSNGCYRVGIVKSVPNSNERKMVKDQVRCEKIVANSSSVTVGRTLQSAKGKEKDPEWKLARRCKNGRRRKGMEKGSPGIRCRRGKKRSSEQLRPHGVVADGSRLQASDNMPGEVTMLGIPDLRESQMFHKRWKTSSARRKVEV</sequence>
<dbReference type="HOGENOM" id="CLU_040353_0_0_1"/>
<keyword evidence="1" id="KW-0175">Coiled coil</keyword>
<dbReference type="PROSITE" id="PS50158">
    <property type="entry name" value="ZF_CCHC"/>
    <property type="match status" value="1"/>
</dbReference>
<dbReference type="PANTHER" id="PTHR19963:SF30">
    <property type="entry name" value="ENDONUCLEASE_EXONUCLEASE_PHOSPHATASE DOMAIN-CONTAINING PROTEIN"/>
    <property type="match status" value="1"/>
</dbReference>
<dbReference type="AlphaFoldDB" id="K1RDE4"/>
<dbReference type="Pfam" id="PF00098">
    <property type="entry name" value="zf-CCHC"/>
    <property type="match status" value="1"/>
</dbReference>
<protein>
    <submittedName>
        <fullName evidence="3">Uncharacterized protein</fullName>
    </submittedName>
</protein>